<keyword evidence="7" id="KW-0812">Transmembrane</keyword>
<evidence type="ECO:0000256" key="7">
    <source>
        <dbReference type="SAM" id="Phobius"/>
    </source>
</evidence>
<keyword evidence="10" id="KW-1185">Reference proteome</keyword>
<dbReference type="Pfam" id="PF01522">
    <property type="entry name" value="Polysacc_deac_1"/>
    <property type="match status" value="1"/>
</dbReference>
<dbReference type="AlphaFoldDB" id="F8BYR0"/>
<feature type="domain" description="NodB homology" evidence="8">
    <location>
        <begin position="119"/>
        <end position="302"/>
    </location>
</feature>
<evidence type="ECO:0000313" key="9">
    <source>
        <dbReference type="EMBL" id="AEI06961.1"/>
    </source>
</evidence>
<evidence type="ECO:0000256" key="5">
    <source>
        <dbReference type="ARBA" id="ARBA00022801"/>
    </source>
</evidence>
<dbReference type="HOGENOM" id="CLU_021264_8_0_5"/>
<name>F8BYR0_AFIC5</name>
<evidence type="ECO:0000259" key="8">
    <source>
        <dbReference type="PROSITE" id="PS51677"/>
    </source>
</evidence>
<dbReference type="STRING" id="504832.OCA5_c22590"/>
<dbReference type="SUPFAM" id="SSF88713">
    <property type="entry name" value="Glycoside hydrolase/deacetylase"/>
    <property type="match status" value="1"/>
</dbReference>
<dbReference type="CDD" id="cd10917">
    <property type="entry name" value="CE4_NodB_like_6s_7s"/>
    <property type="match status" value="1"/>
</dbReference>
<dbReference type="GO" id="GO:0005975">
    <property type="term" value="P:carbohydrate metabolic process"/>
    <property type="evidence" value="ECO:0007669"/>
    <property type="project" value="InterPro"/>
</dbReference>
<dbReference type="GO" id="GO:0046872">
    <property type="term" value="F:metal ion binding"/>
    <property type="evidence" value="ECO:0007669"/>
    <property type="project" value="UniProtKB-KW"/>
</dbReference>
<comment type="function">
    <text evidence="1">Is involved in generating a small heat-stable compound (Nod), an acylated oligomer of N-acetylglucosamine, that stimulates mitosis in various plant protoplasts.</text>
</comment>
<evidence type="ECO:0000256" key="6">
    <source>
        <dbReference type="ARBA" id="ARBA00032976"/>
    </source>
</evidence>
<comment type="similarity">
    <text evidence="2">Belongs to the polysaccharide deacetylase family.</text>
</comment>
<protein>
    <recommendedName>
        <fullName evidence="3">Chitooligosaccharide deacetylase</fullName>
    </recommendedName>
    <alternativeName>
        <fullName evidence="6">Nodulation protein B</fullName>
    </alternativeName>
</protein>
<evidence type="ECO:0000256" key="3">
    <source>
        <dbReference type="ARBA" id="ARBA00020071"/>
    </source>
</evidence>
<organism evidence="9 10">
    <name type="scientific">Afipia carboxidovorans (strain ATCC 49405 / DSM 1227 / KCTC 32145 / OM5)</name>
    <name type="common">Oligotropha carboxidovorans</name>
    <dbReference type="NCBI Taxonomy" id="504832"/>
    <lineage>
        <taxon>Bacteria</taxon>
        <taxon>Pseudomonadati</taxon>
        <taxon>Pseudomonadota</taxon>
        <taxon>Alphaproteobacteria</taxon>
        <taxon>Hyphomicrobiales</taxon>
        <taxon>Nitrobacteraceae</taxon>
        <taxon>Afipia</taxon>
    </lineage>
</organism>
<evidence type="ECO:0000313" key="10">
    <source>
        <dbReference type="Proteomes" id="UP000007730"/>
    </source>
</evidence>
<keyword evidence="7" id="KW-0472">Membrane</keyword>
<dbReference type="GO" id="GO:0016810">
    <property type="term" value="F:hydrolase activity, acting on carbon-nitrogen (but not peptide) bonds"/>
    <property type="evidence" value="ECO:0007669"/>
    <property type="project" value="InterPro"/>
</dbReference>
<sequence>MVKARLNYCRIGAIHEHAVGKPCPAKIGIASPLRAQYEAARCRVARRSRPRPAHGFSRMNLLLPACLAAALIAVPHMAQAASCPRPDALGTARILTVDAKTTPRVGLKSFPQTLPLADKEVVLTFDDGPLPATTGKILAALTAECVRATFFVVGRNAQSLPHMLKTMVRDGHSIGNHTWSHPMLDRIAKDKALADIDKGFAADDAALAPAQPGTVRLFRFPYFASTPALLANLESRGVVVFGADLWASDWLTMTPQQELELLTTRLAHARKGIILLHDTKSHTAAMLPAFLRYLKQNGYKVVHVVPAGSGAGLSPSGKPATN</sequence>
<dbReference type="Gene3D" id="3.20.20.370">
    <property type="entry name" value="Glycoside hydrolase/deacetylase"/>
    <property type="match status" value="1"/>
</dbReference>
<dbReference type="PATRIC" id="fig|504832.7.peg.2385"/>
<keyword evidence="5" id="KW-0378">Hydrolase</keyword>
<dbReference type="PROSITE" id="PS51677">
    <property type="entry name" value="NODB"/>
    <property type="match status" value="1"/>
</dbReference>
<dbReference type="GO" id="GO:0016020">
    <property type="term" value="C:membrane"/>
    <property type="evidence" value="ECO:0007669"/>
    <property type="project" value="TreeGrafter"/>
</dbReference>
<keyword evidence="4" id="KW-0479">Metal-binding</keyword>
<dbReference type="Proteomes" id="UP000007730">
    <property type="component" value="Chromosome"/>
</dbReference>
<dbReference type="eggNOG" id="COG0726">
    <property type="taxonomic scope" value="Bacteria"/>
</dbReference>
<gene>
    <name evidence="9" type="ordered locus">OCA5_c22590</name>
</gene>
<feature type="transmembrane region" description="Helical" evidence="7">
    <location>
        <begin position="59"/>
        <end position="78"/>
    </location>
</feature>
<evidence type="ECO:0000256" key="2">
    <source>
        <dbReference type="ARBA" id="ARBA00010973"/>
    </source>
</evidence>
<evidence type="ECO:0000256" key="4">
    <source>
        <dbReference type="ARBA" id="ARBA00022723"/>
    </source>
</evidence>
<accession>F8BYR0</accession>
<keyword evidence="7" id="KW-1133">Transmembrane helix</keyword>
<dbReference type="EMBL" id="CP002826">
    <property type="protein sequence ID" value="AEI06961.1"/>
    <property type="molecule type" value="Genomic_DNA"/>
</dbReference>
<dbReference type="InterPro" id="IPR050248">
    <property type="entry name" value="Polysacc_deacetylase_ArnD"/>
</dbReference>
<dbReference type="InterPro" id="IPR011330">
    <property type="entry name" value="Glyco_hydro/deAcase_b/a-brl"/>
</dbReference>
<reference evidence="9 10" key="1">
    <citation type="journal article" date="2011" name="J. Bacteriol.">
        <title>Complete genome sequences of the chemolithoautotrophic Oligotropha carboxidovorans strains OM4 and OM5.</title>
        <authorList>
            <person name="Volland S."/>
            <person name="Rachinger M."/>
            <person name="Strittmatter A."/>
            <person name="Daniel R."/>
            <person name="Gottschalk G."/>
            <person name="Meyer O."/>
        </authorList>
    </citation>
    <scope>NUCLEOTIDE SEQUENCE [LARGE SCALE GENOMIC DNA]</scope>
    <source>
        <strain evidence="10">ATCC 49405 / DSM 1227 / KCTC 32145 / OM5</strain>
    </source>
</reference>
<evidence type="ECO:0000256" key="1">
    <source>
        <dbReference type="ARBA" id="ARBA00003236"/>
    </source>
</evidence>
<proteinExistence type="inferred from homology"/>
<dbReference type="PANTHER" id="PTHR10587">
    <property type="entry name" value="GLYCOSYL TRANSFERASE-RELATED"/>
    <property type="match status" value="1"/>
</dbReference>
<dbReference type="KEGG" id="ocg:OCA5_c22590"/>
<dbReference type="PANTHER" id="PTHR10587:SF133">
    <property type="entry name" value="CHITIN DEACETYLASE 1-RELATED"/>
    <property type="match status" value="1"/>
</dbReference>
<dbReference type="InterPro" id="IPR002509">
    <property type="entry name" value="NODB_dom"/>
</dbReference>
<dbReference type="OrthoDB" id="276604at2"/>